<evidence type="ECO:0000259" key="2">
    <source>
        <dbReference type="Pfam" id="PF00892"/>
    </source>
</evidence>
<keyword evidence="4" id="KW-1185">Reference proteome</keyword>
<comment type="caution">
    <text evidence="3">The sequence shown here is derived from an EMBL/GenBank/DDBJ whole genome shotgun (WGS) entry which is preliminary data.</text>
</comment>
<evidence type="ECO:0000313" key="3">
    <source>
        <dbReference type="EMBL" id="MEN7547595.1"/>
    </source>
</evidence>
<organism evidence="3 4">
    <name type="scientific">Rapidithrix thailandica</name>
    <dbReference type="NCBI Taxonomy" id="413964"/>
    <lineage>
        <taxon>Bacteria</taxon>
        <taxon>Pseudomonadati</taxon>
        <taxon>Bacteroidota</taxon>
        <taxon>Cytophagia</taxon>
        <taxon>Cytophagales</taxon>
        <taxon>Flammeovirgaceae</taxon>
        <taxon>Rapidithrix</taxon>
    </lineage>
</organism>
<dbReference type="SUPFAM" id="SSF103481">
    <property type="entry name" value="Multidrug resistance efflux transporter EmrE"/>
    <property type="match status" value="1"/>
</dbReference>
<reference evidence="3 4" key="1">
    <citation type="submission" date="2024-04" db="EMBL/GenBank/DDBJ databases">
        <title>Novel genus in family Flammeovirgaceae.</title>
        <authorList>
            <person name="Nguyen T.H."/>
            <person name="Vuong T.Q."/>
            <person name="Le H."/>
            <person name="Kim S.-G."/>
        </authorList>
    </citation>
    <scope>NUCLEOTIDE SEQUENCE [LARGE SCALE GENOMIC DNA]</scope>
    <source>
        <strain evidence="3 4">JCM 23209</strain>
    </source>
</reference>
<keyword evidence="1" id="KW-0812">Transmembrane</keyword>
<feature type="transmembrane region" description="Helical" evidence="1">
    <location>
        <begin position="160"/>
        <end position="178"/>
    </location>
</feature>
<feature type="domain" description="EamA" evidence="2">
    <location>
        <begin position="158"/>
        <end position="291"/>
    </location>
</feature>
<dbReference type="RefSeq" id="WP_346820382.1">
    <property type="nucleotide sequence ID" value="NZ_JBDKWZ010000003.1"/>
</dbReference>
<feature type="transmembrane region" description="Helical" evidence="1">
    <location>
        <begin position="217"/>
        <end position="236"/>
    </location>
</feature>
<dbReference type="InterPro" id="IPR037185">
    <property type="entry name" value="EmrE-like"/>
</dbReference>
<name>A0AAW9S7A2_9BACT</name>
<dbReference type="PANTHER" id="PTHR22911">
    <property type="entry name" value="ACYL-MALONYL CONDENSING ENZYME-RELATED"/>
    <property type="match status" value="1"/>
</dbReference>
<feature type="domain" description="EamA" evidence="2">
    <location>
        <begin position="7"/>
        <end position="145"/>
    </location>
</feature>
<gene>
    <name evidence="3" type="ORF">AAG747_06740</name>
</gene>
<feature type="transmembrane region" description="Helical" evidence="1">
    <location>
        <begin position="39"/>
        <end position="57"/>
    </location>
</feature>
<feature type="transmembrane region" description="Helical" evidence="1">
    <location>
        <begin position="190"/>
        <end position="211"/>
    </location>
</feature>
<dbReference type="AlphaFoldDB" id="A0AAW9S7A2"/>
<evidence type="ECO:0000256" key="1">
    <source>
        <dbReference type="SAM" id="Phobius"/>
    </source>
</evidence>
<dbReference type="InterPro" id="IPR000620">
    <property type="entry name" value="EamA_dom"/>
</dbReference>
<feature type="transmembrane region" description="Helical" evidence="1">
    <location>
        <begin position="101"/>
        <end position="122"/>
    </location>
</feature>
<protein>
    <submittedName>
        <fullName evidence="3">DMT family transporter</fullName>
    </submittedName>
</protein>
<dbReference type="EMBL" id="JBDKWZ010000003">
    <property type="protein sequence ID" value="MEN7547595.1"/>
    <property type="molecule type" value="Genomic_DNA"/>
</dbReference>
<dbReference type="Pfam" id="PF00892">
    <property type="entry name" value="EamA"/>
    <property type="match status" value="2"/>
</dbReference>
<feature type="transmembrane region" description="Helical" evidence="1">
    <location>
        <begin position="78"/>
        <end position="95"/>
    </location>
</feature>
<feature type="transmembrane region" description="Helical" evidence="1">
    <location>
        <begin position="274"/>
        <end position="295"/>
    </location>
</feature>
<feature type="transmembrane region" description="Helical" evidence="1">
    <location>
        <begin position="129"/>
        <end position="148"/>
    </location>
</feature>
<dbReference type="Proteomes" id="UP001403385">
    <property type="component" value="Unassembled WGS sequence"/>
</dbReference>
<evidence type="ECO:0000313" key="4">
    <source>
        <dbReference type="Proteomes" id="UP001403385"/>
    </source>
</evidence>
<keyword evidence="1" id="KW-0472">Membrane</keyword>
<keyword evidence="1" id="KW-1133">Transmembrane helix</keyword>
<dbReference type="GO" id="GO:0016020">
    <property type="term" value="C:membrane"/>
    <property type="evidence" value="ECO:0007669"/>
    <property type="project" value="InterPro"/>
</dbReference>
<accession>A0AAW9S7A2</accession>
<dbReference type="PANTHER" id="PTHR22911:SF137">
    <property type="entry name" value="SOLUTE CARRIER FAMILY 35 MEMBER G2-RELATED"/>
    <property type="match status" value="1"/>
</dbReference>
<sequence>MKKELSLGIVLVTAGAASYGVLATLVRLAYNQGYTPSEVIFAQYLLGLLSFGVLYLFKQKQLRQPQPLKVKAKTYAKLTLGGSAFGLTGMAYYFSVQYLPVSIAVVLLMQSIWMGTVIECMINRRFPSIFKITGSLIVCVGTVLATNAHQNLEQLPATGIFWGLTTAVMYTISMTVANKVAPTLPAEKRSFYILLGSFLMVASIGLPSLLLKFDTSIFWSWGLLLALFGTVLPPFLFNTGMPKTGVGLGSILIAIEIPVSVSLAYFLLHEQVNLWQWGGILLILLAVVVLNYRILKKSS</sequence>
<feature type="transmembrane region" description="Helical" evidence="1">
    <location>
        <begin position="248"/>
        <end position="268"/>
    </location>
</feature>
<proteinExistence type="predicted"/>